<feature type="transmembrane region" description="Helical" evidence="1">
    <location>
        <begin position="213"/>
        <end position="235"/>
    </location>
</feature>
<dbReference type="GO" id="GO:0016020">
    <property type="term" value="C:membrane"/>
    <property type="evidence" value="ECO:0007669"/>
    <property type="project" value="InterPro"/>
</dbReference>
<feature type="transmembrane region" description="Helical" evidence="1">
    <location>
        <begin position="21"/>
        <end position="40"/>
    </location>
</feature>
<dbReference type="PANTHER" id="PTHR22911:SF137">
    <property type="entry name" value="SOLUTE CARRIER FAMILY 35 MEMBER G2-RELATED"/>
    <property type="match status" value="1"/>
</dbReference>
<feature type="transmembrane region" description="Helical" evidence="1">
    <location>
        <begin position="181"/>
        <end position="201"/>
    </location>
</feature>
<dbReference type="AlphaFoldDB" id="A0A7W8C4A8"/>
<gene>
    <name evidence="3" type="ORF">HNQ38_002300</name>
</gene>
<keyword evidence="1" id="KW-0812">Transmembrane</keyword>
<dbReference type="Proteomes" id="UP000539075">
    <property type="component" value="Unassembled WGS sequence"/>
</dbReference>
<feature type="transmembrane region" description="Helical" evidence="1">
    <location>
        <begin position="98"/>
        <end position="118"/>
    </location>
</feature>
<comment type="caution">
    <text evidence="3">The sequence shown here is derived from an EMBL/GenBank/DDBJ whole genome shotgun (WGS) entry which is preliminary data.</text>
</comment>
<sequence length="347" mass="36617">MKSLSGTATPRQSKELAYVRKGLFLAALTGVIFCWDGIVLKKGLVAEPFNAPALWLLAPLFAAGFHDFSAAIMSVVINFKQGKIREIGRTLCSKPGRLCILGACFGAPLGMGGYLMSLSLAGPAYTLPITTLYPAMAAVLARIFLKERISFRGACGLALCVIGAFTIGWTPPPGGESGPAFYAGIAFAFLAAFGWAAEGVCVTSGMDFIEPGLALNVYQIISTLLYFTIIIPIAYTSLVLRGVGIQAPVELAGAFLGSPALIFFALAGFIGCLSYRCWYAGMNMTGVSRAMALNVTYALWGVLFSALFTEVTITTNLVLGALGIFTGIILVVGNPREMVNLRTPAMA</sequence>
<organism evidence="3 4">
    <name type="scientific">Desulfovibrio intestinalis</name>
    <dbReference type="NCBI Taxonomy" id="58621"/>
    <lineage>
        <taxon>Bacteria</taxon>
        <taxon>Pseudomonadati</taxon>
        <taxon>Thermodesulfobacteriota</taxon>
        <taxon>Desulfovibrionia</taxon>
        <taxon>Desulfovibrionales</taxon>
        <taxon>Desulfovibrionaceae</taxon>
        <taxon>Desulfovibrio</taxon>
    </lineage>
</organism>
<feature type="domain" description="EamA" evidence="2">
    <location>
        <begin position="184"/>
        <end position="332"/>
    </location>
</feature>
<feature type="transmembrane region" description="Helical" evidence="1">
    <location>
        <begin position="124"/>
        <end position="144"/>
    </location>
</feature>
<keyword evidence="1" id="KW-1133">Transmembrane helix</keyword>
<evidence type="ECO:0000313" key="4">
    <source>
        <dbReference type="Proteomes" id="UP000539075"/>
    </source>
</evidence>
<name>A0A7W8C4A8_9BACT</name>
<feature type="transmembrane region" description="Helical" evidence="1">
    <location>
        <begin position="255"/>
        <end position="278"/>
    </location>
</feature>
<dbReference type="InterPro" id="IPR000620">
    <property type="entry name" value="EamA_dom"/>
</dbReference>
<reference evidence="3 4" key="1">
    <citation type="submission" date="2020-08" db="EMBL/GenBank/DDBJ databases">
        <title>Genomic Encyclopedia of Type Strains, Phase IV (KMG-IV): sequencing the most valuable type-strain genomes for metagenomic binning, comparative biology and taxonomic classification.</title>
        <authorList>
            <person name="Goeker M."/>
        </authorList>
    </citation>
    <scope>NUCLEOTIDE SEQUENCE [LARGE SCALE GENOMIC DNA]</scope>
    <source>
        <strain evidence="3 4">DSM 11275</strain>
    </source>
</reference>
<protein>
    <submittedName>
        <fullName evidence="3">Drug/metabolite transporter (DMT)-like permease</fullName>
    </submittedName>
</protein>
<dbReference type="SUPFAM" id="SSF103481">
    <property type="entry name" value="Multidrug resistance efflux transporter EmrE"/>
    <property type="match status" value="2"/>
</dbReference>
<dbReference type="Pfam" id="PF00892">
    <property type="entry name" value="EamA"/>
    <property type="match status" value="2"/>
</dbReference>
<feature type="transmembrane region" description="Helical" evidence="1">
    <location>
        <begin position="290"/>
        <end position="307"/>
    </location>
</feature>
<dbReference type="PANTHER" id="PTHR22911">
    <property type="entry name" value="ACYL-MALONYL CONDENSING ENZYME-RELATED"/>
    <property type="match status" value="1"/>
</dbReference>
<evidence type="ECO:0000313" key="3">
    <source>
        <dbReference type="EMBL" id="MBB5144192.1"/>
    </source>
</evidence>
<feature type="transmembrane region" description="Helical" evidence="1">
    <location>
        <begin position="52"/>
        <end position="77"/>
    </location>
</feature>
<dbReference type="EMBL" id="JACHGO010000006">
    <property type="protein sequence ID" value="MBB5144192.1"/>
    <property type="molecule type" value="Genomic_DNA"/>
</dbReference>
<keyword evidence="1" id="KW-0472">Membrane</keyword>
<keyword evidence="4" id="KW-1185">Reference proteome</keyword>
<feature type="transmembrane region" description="Helical" evidence="1">
    <location>
        <begin position="313"/>
        <end position="332"/>
    </location>
</feature>
<accession>A0A7W8C4A8</accession>
<dbReference type="RefSeq" id="WP_183720639.1">
    <property type="nucleotide sequence ID" value="NZ_JACHGO010000006.1"/>
</dbReference>
<evidence type="ECO:0000259" key="2">
    <source>
        <dbReference type="Pfam" id="PF00892"/>
    </source>
</evidence>
<feature type="domain" description="EamA" evidence="2">
    <location>
        <begin position="22"/>
        <end position="167"/>
    </location>
</feature>
<feature type="transmembrane region" description="Helical" evidence="1">
    <location>
        <begin position="151"/>
        <end position="169"/>
    </location>
</feature>
<dbReference type="InterPro" id="IPR037185">
    <property type="entry name" value="EmrE-like"/>
</dbReference>
<proteinExistence type="predicted"/>
<evidence type="ECO:0000256" key="1">
    <source>
        <dbReference type="SAM" id="Phobius"/>
    </source>
</evidence>